<feature type="transmembrane region" description="Helical" evidence="2">
    <location>
        <begin position="438"/>
        <end position="455"/>
    </location>
</feature>
<organism evidence="4 5">
    <name type="scientific">Artemia franciscana</name>
    <name type="common">Brine shrimp</name>
    <name type="synonym">Artemia sanfranciscana</name>
    <dbReference type="NCBI Taxonomy" id="6661"/>
    <lineage>
        <taxon>Eukaryota</taxon>
        <taxon>Metazoa</taxon>
        <taxon>Ecdysozoa</taxon>
        <taxon>Arthropoda</taxon>
        <taxon>Crustacea</taxon>
        <taxon>Branchiopoda</taxon>
        <taxon>Anostraca</taxon>
        <taxon>Artemiidae</taxon>
        <taxon>Artemia</taxon>
    </lineage>
</organism>
<sequence length="506" mass="55881">MDMFGSVTDPVIATQKFQNFFKKKPRSPSVVITDETSTSSGINSPGSRGTNRQKNNTEGSITGKLPLVLITSHTQNGKTKKDPKNGACAGSDNSEDIEEGSTVATKLRKKCITRKPLKVVLGIGTMAMICGTWVGSTHLLKHGYNLEFEFTNVSSEEDIFSPRIVVRKSESPLYTVPFFTSWLVTSWTTLCLPVYLITRLIFGNVKPSQIFTEARESALGFKDKGFSLGSFTLRCVSFCALWTIVNYMYLQALRILDATDVMALFSTNVIFIYVLSWVVLHEQFVGLRIVALILCNTGIALLAYMDGIVKSPTLGGVVLAAASSAGSAVYKVTFRRVFGDATFQQVSLFFSLIGALSILLLWPVVLTLHFTGTEVVRWHHIPWGYLCFSGILTFIATLLSNFGPSFTFEIFVHLGLGFAVVVSAILDSVFNAVTFKGMKLGGLAMIVCGFVLVMFPENWPEYLSRLLRWGRKYRHRPPTSGLAPAVDYRTGYISRSHLRSPSGRVR</sequence>
<feature type="transmembrane region" description="Helical" evidence="2">
    <location>
        <begin position="406"/>
        <end position="426"/>
    </location>
</feature>
<dbReference type="PANTHER" id="PTHR19346:SF4">
    <property type="entry name" value="SUGAR PHOSPHATE TRANSPORTER DOMAIN-CONTAINING PROTEIN"/>
    <property type="match status" value="1"/>
</dbReference>
<accession>A0AA88HZF5</accession>
<keyword evidence="2" id="KW-1133">Transmembrane helix</keyword>
<feature type="transmembrane region" description="Helical" evidence="2">
    <location>
        <begin position="116"/>
        <end position="136"/>
    </location>
</feature>
<feature type="transmembrane region" description="Helical" evidence="2">
    <location>
        <begin position="346"/>
        <end position="370"/>
    </location>
</feature>
<dbReference type="PANTHER" id="PTHR19346">
    <property type="entry name" value="SUGAR PHOSPHATE TRANSPORTER DOMAIN-CONTAINING PROTEIN"/>
    <property type="match status" value="1"/>
</dbReference>
<feature type="domain" description="EamA" evidence="3">
    <location>
        <begin position="219"/>
        <end position="303"/>
    </location>
</feature>
<protein>
    <recommendedName>
        <fullName evidence="3">EamA domain-containing protein</fullName>
    </recommendedName>
</protein>
<dbReference type="InterPro" id="IPR026505">
    <property type="entry name" value="Solute_c_fam_35_mem_F3/F4"/>
</dbReference>
<dbReference type="GO" id="GO:0016020">
    <property type="term" value="C:membrane"/>
    <property type="evidence" value="ECO:0007669"/>
    <property type="project" value="InterPro"/>
</dbReference>
<dbReference type="InterPro" id="IPR037185">
    <property type="entry name" value="EmrE-like"/>
</dbReference>
<feature type="transmembrane region" description="Helical" evidence="2">
    <location>
        <begin position="287"/>
        <end position="305"/>
    </location>
</feature>
<dbReference type="InterPro" id="IPR000620">
    <property type="entry name" value="EamA_dom"/>
</dbReference>
<evidence type="ECO:0000313" key="4">
    <source>
        <dbReference type="EMBL" id="KAK2720970.1"/>
    </source>
</evidence>
<evidence type="ECO:0000259" key="3">
    <source>
        <dbReference type="Pfam" id="PF00892"/>
    </source>
</evidence>
<name>A0AA88HZF5_ARTSF</name>
<feature type="transmembrane region" description="Helical" evidence="2">
    <location>
        <begin position="179"/>
        <end position="202"/>
    </location>
</feature>
<keyword evidence="5" id="KW-1185">Reference proteome</keyword>
<keyword evidence="2" id="KW-0472">Membrane</keyword>
<feature type="transmembrane region" description="Helical" evidence="2">
    <location>
        <begin position="231"/>
        <end position="249"/>
    </location>
</feature>
<dbReference type="AlphaFoldDB" id="A0AA88HZF5"/>
<dbReference type="SUPFAM" id="SSF103481">
    <property type="entry name" value="Multidrug resistance efflux transporter EmrE"/>
    <property type="match status" value="1"/>
</dbReference>
<keyword evidence="2" id="KW-0812">Transmembrane</keyword>
<dbReference type="Gene3D" id="1.10.3730.20">
    <property type="match status" value="1"/>
</dbReference>
<feature type="compositionally biased region" description="Polar residues" evidence="1">
    <location>
        <begin position="34"/>
        <end position="60"/>
    </location>
</feature>
<dbReference type="EMBL" id="JAVRJZ010000007">
    <property type="protein sequence ID" value="KAK2720970.1"/>
    <property type="molecule type" value="Genomic_DNA"/>
</dbReference>
<gene>
    <name evidence="4" type="ORF">QYM36_004753</name>
</gene>
<dbReference type="Pfam" id="PF00892">
    <property type="entry name" value="EamA"/>
    <property type="match status" value="1"/>
</dbReference>
<reference evidence="4" key="1">
    <citation type="submission" date="2023-07" db="EMBL/GenBank/DDBJ databases">
        <title>Chromosome-level genome assembly of Artemia franciscana.</title>
        <authorList>
            <person name="Jo E."/>
        </authorList>
    </citation>
    <scope>NUCLEOTIDE SEQUENCE</scope>
    <source>
        <tissue evidence="4">Whole body</tissue>
    </source>
</reference>
<proteinExistence type="predicted"/>
<feature type="region of interest" description="Disordered" evidence="1">
    <location>
        <begin position="74"/>
        <end position="100"/>
    </location>
</feature>
<feature type="region of interest" description="Disordered" evidence="1">
    <location>
        <begin position="23"/>
        <end position="60"/>
    </location>
</feature>
<feature type="transmembrane region" description="Helical" evidence="2">
    <location>
        <begin position="261"/>
        <end position="280"/>
    </location>
</feature>
<comment type="caution">
    <text evidence="4">The sequence shown here is derived from an EMBL/GenBank/DDBJ whole genome shotgun (WGS) entry which is preliminary data.</text>
</comment>
<evidence type="ECO:0000313" key="5">
    <source>
        <dbReference type="Proteomes" id="UP001187531"/>
    </source>
</evidence>
<dbReference type="Proteomes" id="UP001187531">
    <property type="component" value="Unassembled WGS sequence"/>
</dbReference>
<feature type="transmembrane region" description="Helical" evidence="2">
    <location>
        <begin position="317"/>
        <end position="334"/>
    </location>
</feature>
<evidence type="ECO:0000256" key="2">
    <source>
        <dbReference type="SAM" id="Phobius"/>
    </source>
</evidence>
<feature type="transmembrane region" description="Helical" evidence="2">
    <location>
        <begin position="382"/>
        <end position="399"/>
    </location>
</feature>
<evidence type="ECO:0000256" key="1">
    <source>
        <dbReference type="SAM" id="MobiDB-lite"/>
    </source>
</evidence>